<name>A0A074ZH49_AURSE</name>
<gene>
    <name evidence="2" type="ORF">AUEXF2481DRAFT_27225</name>
</gene>
<protein>
    <submittedName>
        <fullName evidence="2">Uncharacterized protein</fullName>
    </submittedName>
</protein>
<sequence length="268" mass="29570">MPGSHDLSVENLRIHEHIVGSEKYNKRIFKSVTTVPTARHGARPPAKPDTVARSHAPAKAASKTASRHQEVTHASRHENEVLVVTVIEEDDEDVLPPCAPSVGHVSSRHGSKKLPSVKPPASHVSHHSHHSRHQMHDVYHIPEAIPPPPGFSRMPDMPVMEPMSEMAELKDMGNNELALVHMPPPSPPRSVASVASRQLAQRYPISHHIKASHHSKTSGKSKAVDSGLGVSTDPEMLDVLVEEVHEVTRRRFSVKMPGDKIKQWGFEH</sequence>
<keyword evidence="3" id="KW-1185">Reference proteome</keyword>
<feature type="region of interest" description="Disordered" evidence="1">
    <location>
        <begin position="102"/>
        <end position="130"/>
    </location>
</feature>
<evidence type="ECO:0000313" key="3">
    <source>
        <dbReference type="Proteomes" id="UP000030641"/>
    </source>
</evidence>
<feature type="compositionally biased region" description="Basic residues" evidence="1">
    <location>
        <begin position="209"/>
        <end position="219"/>
    </location>
</feature>
<dbReference type="HOGENOM" id="CLU_1011889_0_0_1"/>
<evidence type="ECO:0000313" key="2">
    <source>
        <dbReference type="EMBL" id="KEQ97881.1"/>
    </source>
</evidence>
<dbReference type="EMBL" id="KL584753">
    <property type="protein sequence ID" value="KEQ97881.1"/>
    <property type="molecule type" value="Genomic_DNA"/>
</dbReference>
<dbReference type="GeneID" id="25363447"/>
<dbReference type="Proteomes" id="UP000030641">
    <property type="component" value="Unassembled WGS sequence"/>
</dbReference>
<dbReference type="STRING" id="1043005.A0A074ZH49"/>
<dbReference type="OrthoDB" id="3925487at2759"/>
<accession>A0A074ZH49</accession>
<feature type="region of interest" description="Disordered" evidence="1">
    <location>
        <begin position="35"/>
        <end position="75"/>
    </location>
</feature>
<dbReference type="InParanoid" id="A0A074ZH49"/>
<proteinExistence type="predicted"/>
<dbReference type="RefSeq" id="XP_013346263.1">
    <property type="nucleotide sequence ID" value="XM_013490809.1"/>
</dbReference>
<evidence type="ECO:0000256" key="1">
    <source>
        <dbReference type="SAM" id="MobiDB-lite"/>
    </source>
</evidence>
<feature type="region of interest" description="Disordered" evidence="1">
    <location>
        <begin position="209"/>
        <end position="229"/>
    </location>
</feature>
<organism evidence="2 3">
    <name type="scientific">Aureobasidium subglaciale (strain EXF-2481)</name>
    <name type="common">Aureobasidium pullulans var. subglaciale</name>
    <dbReference type="NCBI Taxonomy" id="1043005"/>
    <lineage>
        <taxon>Eukaryota</taxon>
        <taxon>Fungi</taxon>
        <taxon>Dikarya</taxon>
        <taxon>Ascomycota</taxon>
        <taxon>Pezizomycotina</taxon>
        <taxon>Dothideomycetes</taxon>
        <taxon>Dothideomycetidae</taxon>
        <taxon>Dothideales</taxon>
        <taxon>Saccotheciaceae</taxon>
        <taxon>Aureobasidium</taxon>
    </lineage>
</organism>
<reference evidence="2 3" key="1">
    <citation type="journal article" date="2014" name="BMC Genomics">
        <title>Genome sequencing of four Aureobasidium pullulans varieties: biotechnological potential, stress tolerance, and description of new species.</title>
        <authorList>
            <person name="Gostin Ar C."/>
            <person name="Ohm R.A."/>
            <person name="Kogej T."/>
            <person name="Sonjak S."/>
            <person name="Turk M."/>
            <person name="Zajc J."/>
            <person name="Zalar P."/>
            <person name="Grube M."/>
            <person name="Sun H."/>
            <person name="Han J."/>
            <person name="Sharma A."/>
            <person name="Chiniquy J."/>
            <person name="Ngan C.Y."/>
            <person name="Lipzen A."/>
            <person name="Barry K."/>
            <person name="Grigoriev I.V."/>
            <person name="Gunde-Cimerman N."/>
        </authorList>
    </citation>
    <scope>NUCLEOTIDE SEQUENCE [LARGE SCALE GENOMIC DNA]</scope>
    <source>
        <strain evidence="2 3">EXF-2481</strain>
    </source>
</reference>
<dbReference type="AlphaFoldDB" id="A0A074ZH49"/>